<keyword evidence="2" id="KW-1185">Reference proteome</keyword>
<reference evidence="1 2" key="1">
    <citation type="submission" date="2024-02" db="EMBL/GenBank/DDBJ databases">
        <authorList>
            <person name="Daric V."/>
            <person name="Darras S."/>
        </authorList>
    </citation>
    <scope>NUCLEOTIDE SEQUENCE [LARGE SCALE GENOMIC DNA]</scope>
</reference>
<evidence type="ECO:0000313" key="1">
    <source>
        <dbReference type="EMBL" id="CAK8682867.1"/>
    </source>
</evidence>
<name>A0ABP0FTC1_CLALP</name>
<organism evidence="1 2">
    <name type="scientific">Clavelina lepadiformis</name>
    <name type="common">Light-bulb sea squirt</name>
    <name type="synonym">Ascidia lepadiformis</name>
    <dbReference type="NCBI Taxonomy" id="159417"/>
    <lineage>
        <taxon>Eukaryota</taxon>
        <taxon>Metazoa</taxon>
        <taxon>Chordata</taxon>
        <taxon>Tunicata</taxon>
        <taxon>Ascidiacea</taxon>
        <taxon>Aplousobranchia</taxon>
        <taxon>Clavelinidae</taxon>
        <taxon>Clavelina</taxon>
    </lineage>
</organism>
<dbReference type="EMBL" id="CAWYQH010000096">
    <property type="protein sequence ID" value="CAK8682867.1"/>
    <property type="molecule type" value="Genomic_DNA"/>
</dbReference>
<comment type="caution">
    <text evidence="1">The sequence shown here is derived from an EMBL/GenBank/DDBJ whole genome shotgun (WGS) entry which is preliminary data.</text>
</comment>
<protein>
    <submittedName>
        <fullName evidence="1">Uncharacterized protein</fullName>
    </submittedName>
</protein>
<evidence type="ECO:0000313" key="2">
    <source>
        <dbReference type="Proteomes" id="UP001642483"/>
    </source>
</evidence>
<accession>A0ABP0FTC1</accession>
<sequence>MTDEERYFGCHTYAPSQAVMRNIKYQGNISERYSSNWVLNLMKLREHFVESKQPFIREIIAYDPGVILYTTGQKVGLEERKEQCVLLSPVSDVSPQTISQTATSVWWTQANDGRERMHLLSSTLTFRHLLHLYPIT</sequence>
<gene>
    <name evidence="1" type="ORF">CVLEPA_LOCUS13634</name>
</gene>
<proteinExistence type="predicted"/>
<dbReference type="Proteomes" id="UP001642483">
    <property type="component" value="Unassembled WGS sequence"/>
</dbReference>